<feature type="domain" description="Transposase Tc1-like" evidence="1">
    <location>
        <begin position="30"/>
        <end position="74"/>
    </location>
</feature>
<proteinExistence type="predicted"/>
<dbReference type="InterPro" id="IPR002492">
    <property type="entry name" value="Transposase_Tc1-like"/>
</dbReference>
<dbReference type="GO" id="GO:0006313">
    <property type="term" value="P:DNA transposition"/>
    <property type="evidence" value="ECO:0007669"/>
    <property type="project" value="InterPro"/>
</dbReference>
<dbReference type="Proteomes" id="UP001501940">
    <property type="component" value="Chromosome 10"/>
</dbReference>
<dbReference type="GO" id="GO:0003677">
    <property type="term" value="F:DNA binding"/>
    <property type="evidence" value="ECO:0007669"/>
    <property type="project" value="InterPro"/>
</dbReference>
<evidence type="ECO:0000313" key="3">
    <source>
        <dbReference type="Proteomes" id="UP001501940"/>
    </source>
</evidence>
<keyword evidence="3" id="KW-1185">Reference proteome</keyword>
<dbReference type="AlphaFoldDB" id="A0AAQ5WXS1"/>
<evidence type="ECO:0000313" key="2">
    <source>
        <dbReference type="Ensembl" id="ENSAOCP00000033312.1"/>
    </source>
</evidence>
<accession>A0AAQ5WXS1</accession>
<dbReference type="Gene3D" id="3.30.420.10">
    <property type="entry name" value="Ribonuclease H-like superfamily/Ribonuclease H"/>
    <property type="match status" value="1"/>
</dbReference>
<dbReference type="GO" id="GO:0015074">
    <property type="term" value="P:DNA integration"/>
    <property type="evidence" value="ECO:0007669"/>
    <property type="project" value="InterPro"/>
</dbReference>
<name>A0AAQ5WXS1_AMPOC</name>
<reference evidence="2" key="3">
    <citation type="submission" date="2025-09" db="UniProtKB">
        <authorList>
            <consortium name="Ensembl"/>
        </authorList>
    </citation>
    <scope>IDENTIFICATION</scope>
</reference>
<sequence length="162" mass="18737">MTALHTLGLFTGSFMRQSTNCHFTGVPCEGRHVSPSTVQRRLREPGLYGQIAAKKPLLWKSNKQKRYVLAKKHQGMDIRPVEICALFWTMTPKHTSRLFKGYLSMKESDGMLHQMTWPPQSSNLNPIQMVWDEKDHRVKAKGATSAQHLWDLPLRLLENHFR</sequence>
<dbReference type="InterPro" id="IPR036397">
    <property type="entry name" value="RNaseH_sf"/>
</dbReference>
<dbReference type="Pfam" id="PF01498">
    <property type="entry name" value="HTH_Tnp_Tc3_2"/>
    <property type="match status" value="1"/>
</dbReference>
<protein>
    <recommendedName>
        <fullName evidence="1">Transposase Tc1-like domain-containing protein</fullName>
    </recommendedName>
</protein>
<organism evidence="2 3">
    <name type="scientific">Amphiprion ocellaris</name>
    <name type="common">Clown anemonefish</name>
    <dbReference type="NCBI Taxonomy" id="80972"/>
    <lineage>
        <taxon>Eukaryota</taxon>
        <taxon>Metazoa</taxon>
        <taxon>Chordata</taxon>
        <taxon>Craniata</taxon>
        <taxon>Vertebrata</taxon>
        <taxon>Euteleostomi</taxon>
        <taxon>Actinopterygii</taxon>
        <taxon>Neopterygii</taxon>
        <taxon>Teleostei</taxon>
        <taxon>Neoteleostei</taxon>
        <taxon>Acanthomorphata</taxon>
        <taxon>Ovalentaria</taxon>
        <taxon>Pomacentridae</taxon>
        <taxon>Amphiprion</taxon>
    </lineage>
</organism>
<evidence type="ECO:0000259" key="1">
    <source>
        <dbReference type="Pfam" id="PF01498"/>
    </source>
</evidence>
<reference evidence="2 3" key="1">
    <citation type="submission" date="2022-01" db="EMBL/GenBank/DDBJ databases">
        <title>A chromosome-scale genome assembly of the false clownfish, Amphiprion ocellaris.</title>
        <authorList>
            <person name="Ryu T."/>
        </authorList>
    </citation>
    <scope>NUCLEOTIDE SEQUENCE [LARGE SCALE GENOMIC DNA]</scope>
</reference>
<dbReference type="Ensembl" id="ENSAOCT00000045998.1">
    <property type="protein sequence ID" value="ENSAOCP00000033312.1"/>
    <property type="gene ID" value="ENSAOCG00000033030.1"/>
</dbReference>
<reference evidence="2" key="2">
    <citation type="submission" date="2025-08" db="UniProtKB">
        <authorList>
            <consortium name="Ensembl"/>
        </authorList>
    </citation>
    <scope>IDENTIFICATION</scope>
</reference>